<name>A0ABP9D4C1_9ACTN</name>
<evidence type="ECO:0000313" key="1">
    <source>
        <dbReference type="EMBL" id="GAA4824174.1"/>
    </source>
</evidence>
<accession>A0ABP9D4C1</accession>
<dbReference type="Proteomes" id="UP001501265">
    <property type="component" value="Unassembled WGS sequence"/>
</dbReference>
<evidence type="ECO:0000313" key="2">
    <source>
        <dbReference type="Proteomes" id="UP001501265"/>
    </source>
</evidence>
<keyword evidence="2" id="KW-1185">Reference proteome</keyword>
<gene>
    <name evidence="1" type="ORF">GCM10023220_67470</name>
</gene>
<organism evidence="1 2">
    <name type="scientific">Streptomyces ziwulingensis</name>
    <dbReference type="NCBI Taxonomy" id="1045501"/>
    <lineage>
        <taxon>Bacteria</taxon>
        <taxon>Bacillati</taxon>
        <taxon>Actinomycetota</taxon>
        <taxon>Actinomycetes</taxon>
        <taxon>Kitasatosporales</taxon>
        <taxon>Streptomycetaceae</taxon>
        <taxon>Streptomyces</taxon>
    </lineage>
</organism>
<sequence length="130" mass="14435">MNAAVRSRTVRAAHATSRALLYRALSGQIIVALEAGRLVRTGDILDRLGAGDLKDGYQSWYGRHVANAYRVATGTEPTRCWVRHRTTGRWVHVAVYSPFDLALYIGLVTYKRTAHLAQPAFYQAAYTQAA</sequence>
<comment type="caution">
    <text evidence="1">The sequence shown here is derived from an EMBL/GenBank/DDBJ whole genome shotgun (WGS) entry which is preliminary data.</text>
</comment>
<protein>
    <submittedName>
        <fullName evidence="1">Uncharacterized protein</fullName>
    </submittedName>
</protein>
<dbReference type="RefSeq" id="WP_345624496.1">
    <property type="nucleotide sequence ID" value="NZ_BAABIG010000089.1"/>
</dbReference>
<reference evidence="2" key="1">
    <citation type="journal article" date="2019" name="Int. J. Syst. Evol. Microbiol.">
        <title>The Global Catalogue of Microorganisms (GCM) 10K type strain sequencing project: providing services to taxonomists for standard genome sequencing and annotation.</title>
        <authorList>
            <consortium name="The Broad Institute Genomics Platform"/>
            <consortium name="The Broad Institute Genome Sequencing Center for Infectious Disease"/>
            <person name="Wu L."/>
            <person name="Ma J."/>
        </authorList>
    </citation>
    <scope>NUCLEOTIDE SEQUENCE [LARGE SCALE GENOMIC DNA]</scope>
    <source>
        <strain evidence="2">JCM 18081</strain>
    </source>
</reference>
<dbReference type="EMBL" id="BAABIG010000089">
    <property type="protein sequence ID" value="GAA4824174.1"/>
    <property type="molecule type" value="Genomic_DNA"/>
</dbReference>
<proteinExistence type="predicted"/>